<dbReference type="Pfam" id="PF01955">
    <property type="entry name" value="CbiZ"/>
    <property type="match status" value="1"/>
</dbReference>
<dbReference type="PANTHER" id="PTHR35336:SF5">
    <property type="entry name" value="ADENOSYLCOBINAMIDE AMIDOHYDROLASE"/>
    <property type="match status" value="1"/>
</dbReference>
<name>A0A927CD32_9BACL</name>
<dbReference type="RefSeq" id="WP_190931030.1">
    <property type="nucleotide sequence ID" value="NZ_JACXJA010000042.1"/>
</dbReference>
<dbReference type="AlphaFoldDB" id="A0A927CD32"/>
<comment type="caution">
    <text evidence="1">The sequence shown here is derived from an EMBL/GenBank/DDBJ whole genome shotgun (WGS) entry which is preliminary data.</text>
</comment>
<organism evidence="1 2">
    <name type="scientific">Paenibacillus oceani</name>
    <dbReference type="NCBI Taxonomy" id="2772510"/>
    <lineage>
        <taxon>Bacteria</taxon>
        <taxon>Bacillati</taxon>
        <taxon>Bacillota</taxon>
        <taxon>Bacilli</taxon>
        <taxon>Bacillales</taxon>
        <taxon>Paenibacillaceae</taxon>
        <taxon>Paenibacillus</taxon>
    </lineage>
</organism>
<dbReference type="InterPro" id="IPR052209">
    <property type="entry name" value="CbiZ"/>
</dbReference>
<protein>
    <submittedName>
        <fullName evidence="1">Adenosylcobinamide amidohydrolase</fullName>
    </submittedName>
</protein>
<evidence type="ECO:0000313" key="1">
    <source>
        <dbReference type="EMBL" id="MBD2865410.1"/>
    </source>
</evidence>
<gene>
    <name evidence="1" type="ORF">IDH45_25850</name>
</gene>
<dbReference type="Proteomes" id="UP000639396">
    <property type="component" value="Unassembled WGS sequence"/>
</dbReference>
<dbReference type="PANTHER" id="PTHR35336">
    <property type="entry name" value="ADENOSYLCOBINAMIDE AMIDOHYDROLASE"/>
    <property type="match status" value="1"/>
</dbReference>
<dbReference type="InterPro" id="IPR002808">
    <property type="entry name" value="AdoCbi_amidolase"/>
</dbReference>
<reference evidence="1" key="1">
    <citation type="submission" date="2020-09" db="EMBL/GenBank/DDBJ databases">
        <title>A novel bacterium of genus Paenibacillus, isolated from South China Sea.</title>
        <authorList>
            <person name="Huang H."/>
            <person name="Mo K."/>
            <person name="Hu Y."/>
        </authorList>
    </citation>
    <scope>NUCLEOTIDE SEQUENCE</scope>
    <source>
        <strain evidence="1">IB182363</strain>
    </source>
</reference>
<keyword evidence="2" id="KW-1185">Reference proteome</keyword>
<sequence length="237" mass="25229">MTIRLCTEPVSGVHSRKGTMNGSLCLTVEAASRLYALNSSIWGGGFQYVRRIVNRQVSKSYMCDDPEAEMEQFLRGSGFDPGDTAAMLTAAFIEDAGECHAGADEGLHVSAWVTAGLGNAARAGTSEGTDRLYPGTINSIVIVDGRMTDAAMVNAVITATEAKAAALQELGITARNSTQLATGMTTDAVLVAVTGRGELYRYAGTATRVGHLIGRTVYEAALQAMRIYLERARRKQI</sequence>
<evidence type="ECO:0000313" key="2">
    <source>
        <dbReference type="Proteomes" id="UP000639396"/>
    </source>
</evidence>
<dbReference type="EMBL" id="JACXJA010000042">
    <property type="protein sequence ID" value="MBD2865410.1"/>
    <property type="molecule type" value="Genomic_DNA"/>
</dbReference>
<proteinExistence type="predicted"/>
<accession>A0A927CD32</accession>